<dbReference type="EMBL" id="FNVD01000040">
    <property type="protein sequence ID" value="SEG35230.1"/>
    <property type="molecule type" value="Genomic_DNA"/>
</dbReference>
<dbReference type="OrthoDB" id="6198191at2"/>
<sequence length="89" mass="9850">MNRLNPETTPRHELRAERARRNRDAALAAFVSRKAEIDGMLARLQALSDDHFNVGPDEVNWSHVGSLGHIAERLADITAFAFGEDAPDA</sequence>
<protein>
    <submittedName>
        <fullName evidence="1">Uncharacterized protein</fullName>
    </submittedName>
</protein>
<reference evidence="1 2" key="1">
    <citation type="submission" date="2016-10" db="EMBL/GenBank/DDBJ databases">
        <authorList>
            <person name="de Groot N.N."/>
        </authorList>
    </citation>
    <scope>NUCLEOTIDE SEQUENCE [LARGE SCALE GENOMIC DNA]</scope>
    <source>
        <strain evidence="1 2">DSM 23413</strain>
    </source>
</reference>
<dbReference type="AlphaFoldDB" id="A0A1H5ZGM4"/>
<name>A0A1H5ZGM4_9RHOB</name>
<accession>A0A1H5ZGM4</accession>
<dbReference type="Proteomes" id="UP000236742">
    <property type="component" value="Unassembled WGS sequence"/>
</dbReference>
<evidence type="ECO:0000313" key="1">
    <source>
        <dbReference type="EMBL" id="SEG35230.1"/>
    </source>
</evidence>
<organism evidence="1 2">
    <name type="scientific">Jhaorihella thermophila</name>
    <dbReference type="NCBI Taxonomy" id="488547"/>
    <lineage>
        <taxon>Bacteria</taxon>
        <taxon>Pseudomonadati</taxon>
        <taxon>Pseudomonadota</taxon>
        <taxon>Alphaproteobacteria</taxon>
        <taxon>Rhodobacterales</taxon>
        <taxon>Paracoccaceae</taxon>
        <taxon>Jhaorihella</taxon>
    </lineage>
</organism>
<evidence type="ECO:0000313" key="2">
    <source>
        <dbReference type="Proteomes" id="UP000236742"/>
    </source>
</evidence>
<dbReference type="RefSeq" id="WP_104009449.1">
    <property type="nucleotide sequence ID" value="NZ_FNVD01000040.1"/>
</dbReference>
<keyword evidence="2" id="KW-1185">Reference proteome</keyword>
<gene>
    <name evidence="1" type="ORF">SAMN05421751_1405</name>
</gene>
<proteinExistence type="predicted"/>